<feature type="transmembrane region" description="Helical" evidence="5">
    <location>
        <begin position="279"/>
        <end position="297"/>
    </location>
</feature>
<feature type="domain" description="Sodium/calcium exchanger membrane region" evidence="6">
    <location>
        <begin position="8"/>
        <end position="144"/>
    </location>
</feature>
<keyword evidence="8" id="KW-1185">Reference proteome</keyword>
<comment type="subcellular location">
    <subcellularLocation>
        <location evidence="1">Membrane</location>
        <topology evidence="1">Multi-pass membrane protein</topology>
    </subcellularLocation>
</comment>
<dbReference type="NCBIfam" id="TIGR00367">
    <property type="entry name" value="calcium/sodium antiporter"/>
    <property type="match status" value="1"/>
</dbReference>
<feature type="transmembrane region" description="Helical" evidence="5">
    <location>
        <begin position="105"/>
        <end position="123"/>
    </location>
</feature>
<feature type="transmembrane region" description="Helical" evidence="5">
    <location>
        <begin position="35"/>
        <end position="62"/>
    </location>
</feature>
<accession>A0ABN4XIH0</accession>
<dbReference type="Pfam" id="PF01699">
    <property type="entry name" value="Na_Ca_ex"/>
    <property type="match status" value="2"/>
</dbReference>
<dbReference type="InterPro" id="IPR044880">
    <property type="entry name" value="NCX_ion-bd_dom_sf"/>
</dbReference>
<feature type="transmembrane region" description="Helical" evidence="5">
    <location>
        <begin position="244"/>
        <end position="267"/>
    </location>
</feature>
<organism evidence="7 8">
    <name type="scientific">Thioclava nitratireducens</name>
    <dbReference type="NCBI Taxonomy" id="1915078"/>
    <lineage>
        <taxon>Bacteria</taxon>
        <taxon>Pseudomonadati</taxon>
        <taxon>Pseudomonadota</taxon>
        <taxon>Alphaproteobacteria</taxon>
        <taxon>Rhodobacterales</taxon>
        <taxon>Paracoccaceae</taxon>
        <taxon>Thioclava</taxon>
    </lineage>
</organism>
<reference evidence="7 8" key="1">
    <citation type="submission" date="2017-01" db="EMBL/GenBank/DDBJ databases">
        <title>The complete genome sequence of a sulfur-oxidizing marine bacterium Thioclava sp. 25B10_4T.</title>
        <authorList>
            <person name="Liu Y."/>
            <person name="Lai Q."/>
            <person name="Shao Z."/>
        </authorList>
    </citation>
    <scope>NUCLEOTIDE SEQUENCE [LARGE SCALE GENOMIC DNA]</scope>
    <source>
        <strain evidence="7 8">25B10_4</strain>
    </source>
</reference>
<gene>
    <name evidence="7" type="ORF">BMG03_17490</name>
</gene>
<evidence type="ECO:0000259" key="6">
    <source>
        <dbReference type="Pfam" id="PF01699"/>
    </source>
</evidence>
<dbReference type="PANTHER" id="PTHR10846">
    <property type="entry name" value="SODIUM/POTASSIUM/CALCIUM EXCHANGER"/>
    <property type="match status" value="1"/>
</dbReference>
<dbReference type="EMBL" id="CP019437">
    <property type="protein sequence ID" value="AQS49383.1"/>
    <property type="molecule type" value="Genomic_DNA"/>
</dbReference>
<dbReference type="InterPro" id="IPR004481">
    <property type="entry name" value="K/Na/Ca-exchanger"/>
</dbReference>
<proteinExistence type="predicted"/>
<keyword evidence="4 5" id="KW-0472">Membrane</keyword>
<name>A0ABN4XIH0_9RHOB</name>
<evidence type="ECO:0000313" key="7">
    <source>
        <dbReference type="EMBL" id="AQS49383.1"/>
    </source>
</evidence>
<feature type="transmembrane region" description="Helical" evidence="5">
    <location>
        <begin position="205"/>
        <end position="223"/>
    </location>
</feature>
<feature type="domain" description="Sodium/calcium exchanger membrane region" evidence="6">
    <location>
        <begin position="182"/>
        <end position="321"/>
    </location>
</feature>
<evidence type="ECO:0000256" key="1">
    <source>
        <dbReference type="ARBA" id="ARBA00004141"/>
    </source>
</evidence>
<evidence type="ECO:0000256" key="2">
    <source>
        <dbReference type="ARBA" id="ARBA00022692"/>
    </source>
</evidence>
<feature type="transmembrane region" description="Helical" evidence="5">
    <location>
        <begin position="304"/>
        <end position="323"/>
    </location>
</feature>
<protein>
    <submittedName>
        <fullName evidence="7">Sodium:proton exchanger</fullName>
    </submittedName>
</protein>
<keyword evidence="3 5" id="KW-1133">Transmembrane helix</keyword>
<evidence type="ECO:0000256" key="5">
    <source>
        <dbReference type="SAM" id="Phobius"/>
    </source>
</evidence>
<dbReference type="Proteomes" id="UP000185622">
    <property type="component" value="Chromosome"/>
</dbReference>
<dbReference type="Gene3D" id="1.20.1420.30">
    <property type="entry name" value="NCX, central ion-binding region"/>
    <property type="match status" value="1"/>
</dbReference>
<dbReference type="PANTHER" id="PTHR10846:SF8">
    <property type="entry name" value="INNER MEMBRANE PROTEIN YRBG"/>
    <property type="match status" value="1"/>
</dbReference>
<evidence type="ECO:0000313" key="8">
    <source>
        <dbReference type="Proteomes" id="UP000185622"/>
    </source>
</evidence>
<feature type="transmembrane region" description="Helical" evidence="5">
    <location>
        <begin position="68"/>
        <end position="93"/>
    </location>
</feature>
<evidence type="ECO:0000256" key="4">
    <source>
        <dbReference type="ARBA" id="ARBA00023136"/>
    </source>
</evidence>
<feature type="transmembrane region" description="Helical" evidence="5">
    <location>
        <begin position="180"/>
        <end position="199"/>
    </location>
</feature>
<sequence length="326" mass="33773">MIWDFGEIIAGLALLVVAGDLLVKGAVAMSLRLGIPALIVGLTVVAFGTSAPELMVSVAAVLDNAPSIALGNVVGSNIANILLVLGLPAIISAIRTDLHDTRESFVLMMGATILFILVCFMGPIGWAQGLLLLFALSIVLFRQIREARAHRANRGNGSAAETEANEEIESVDPKMPLWRIGLYVLAGLVGLPLGANWLVSGASEIASAMGISDAVIGLTLVALGTSLPELATSITAAMKGRSDLALGNVVGSNIFNLLCIIGVAGLFGDIPVPRQMLQIDLWVMAAASIALAPFIFGNRVITRGVGIAFSVAYLAYMVALFIGGSA</sequence>
<keyword evidence="2 5" id="KW-0812">Transmembrane</keyword>
<evidence type="ECO:0000256" key="3">
    <source>
        <dbReference type="ARBA" id="ARBA00022989"/>
    </source>
</evidence>
<dbReference type="RefSeq" id="WP_075773915.1">
    <property type="nucleotide sequence ID" value="NZ_CP019437.1"/>
</dbReference>
<dbReference type="InterPro" id="IPR004837">
    <property type="entry name" value="NaCa_Exmemb"/>
</dbReference>
<feature type="transmembrane region" description="Helical" evidence="5">
    <location>
        <begin position="6"/>
        <end position="23"/>
    </location>
</feature>